<evidence type="ECO:0000313" key="1">
    <source>
        <dbReference type="EMBL" id="KAI3720500.1"/>
    </source>
</evidence>
<gene>
    <name evidence="1" type="ORF">L2E82_31487</name>
</gene>
<sequence length="233" mass="25835">MASPAVQRSSIQRLPTFKDRTTTTTAGNPSSSVPPSSSLGTLFRHRQKPITTPFLSPSPLTVSCDFLKFSGSITTSIMSCTNLLWVLLSNNKLTGDRIGALPAVLRPNHRILAPMRRWLLVIAVVVAADILGFLQDFQIFSDLLDALDKINSHGIDRTSERSCFSRRRMPSWIFSAREATVPEESASEENRVESKSEERNLEEIGSEAKESKGDKEEYGGTDDVIFVHLIKNL</sequence>
<name>A0ACB9BE65_CICIN</name>
<reference evidence="2" key="1">
    <citation type="journal article" date="2022" name="Mol. Ecol. Resour.">
        <title>The genomes of chicory, endive, great burdock and yacon provide insights into Asteraceae palaeo-polyploidization history and plant inulin production.</title>
        <authorList>
            <person name="Fan W."/>
            <person name="Wang S."/>
            <person name="Wang H."/>
            <person name="Wang A."/>
            <person name="Jiang F."/>
            <person name="Liu H."/>
            <person name="Zhao H."/>
            <person name="Xu D."/>
            <person name="Zhang Y."/>
        </authorList>
    </citation>
    <scope>NUCLEOTIDE SEQUENCE [LARGE SCALE GENOMIC DNA]</scope>
    <source>
        <strain evidence="2">cv. Punajuju</strain>
    </source>
</reference>
<organism evidence="1 2">
    <name type="scientific">Cichorium intybus</name>
    <name type="common">Chicory</name>
    <dbReference type="NCBI Taxonomy" id="13427"/>
    <lineage>
        <taxon>Eukaryota</taxon>
        <taxon>Viridiplantae</taxon>
        <taxon>Streptophyta</taxon>
        <taxon>Embryophyta</taxon>
        <taxon>Tracheophyta</taxon>
        <taxon>Spermatophyta</taxon>
        <taxon>Magnoliopsida</taxon>
        <taxon>eudicotyledons</taxon>
        <taxon>Gunneridae</taxon>
        <taxon>Pentapetalae</taxon>
        <taxon>asterids</taxon>
        <taxon>campanulids</taxon>
        <taxon>Asterales</taxon>
        <taxon>Asteraceae</taxon>
        <taxon>Cichorioideae</taxon>
        <taxon>Cichorieae</taxon>
        <taxon>Cichoriinae</taxon>
        <taxon>Cichorium</taxon>
    </lineage>
</organism>
<keyword evidence="2" id="KW-1185">Reference proteome</keyword>
<dbReference type="Proteomes" id="UP001055811">
    <property type="component" value="Linkage Group LG06"/>
</dbReference>
<protein>
    <submittedName>
        <fullName evidence="1">Uncharacterized protein</fullName>
    </submittedName>
</protein>
<accession>A0ACB9BE65</accession>
<dbReference type="EMBL" id="CM042014">
    <property type="protein sequence ID" value="KAI3720500.1"/>
    <property type="molecule type" value="Genomic_DNA"/>
</dbReference>
<evidence type="ECO:0000313" key="2">
    <source>
        <dbReference type="Proteomes" id="UP001055811"/>
    </source>
</evidence>
<proteinExistence type="predicted"/>
<reference evidence="1 2" key="2">
    <citation type="journal article" date="2022" name="Mol. Ecol. Resour.">
        <title>The genomes of chicory, endive, great burdock and yacon provide insights into Asteraceae paleo-polyploidization history and plant inulin production.</title>
        <authorList>
            <person name="Fan W."/>
            <person name="Wang S."/>
            <person name="Wang H."/>
            <person name="Wang A."/>
            <person name="Jiang F."/>
            <person name="Liu H."/>
            <person name="Zhao H."/>
            <person name="Xu D."/>
            <person name="Zhang Y."/>
        </authorList>
    </citation>
    <scope>NUCLEOTIDE SEQUENCE [LARGE SCALE GENOMIC DNA]</scope>
    <source>
        <strain evidence="2">cv. Punajuju</strain>
        <tissue evidence="1">Leaves</tissue>
    </source>
</reference>
<comment type="caution">
    <text evidence="1">The sequence shown here is derived from an EMBL/GenBank/DDBJ whole genome shotgun (WGS) entry which is preliminary data.</text>
</comment>